<dbReference type="InterPro" id="IPR040122">
    <property type="entry name" value="Importin_beta"/>
</dbReference>
<keyword evidence="5" id="KW-0653">Protein transport</keyword>
<dbReference type="SMART" id="SM00913">
    <property type="entry name" value="IBN_N"/>
    <property type="match status" value="1"/>
</dbReference>
<dbReference type="OrthoDB" id="7862313at2759"/>
<dbReference type="KEGG" id="mng:MNEG_15633"/>
<name>A0A0D2MAC8_9CHLO</name>
<keyword evidence="4" id="KW-0677">Repeat</keyword>
<dbReference type="Proteomes" id="UP000054498">
    <property type="component" value="Unassembled WGS sequence"/>
</dbReference>
<proteinExistence type="predicted"/>
<dbReference type="STRING" id="145388.A0A0D2MAC8"/>
<evidence type="ECO:0000256" key="5">
    <source>
        <dbReference type="ARBA" id="ARBA00022927"/>
    </source>
</evidence>
<gene>
    <name evidence="7" type="ORF">MNEG_15633</name>
</gene>
<accession>A0A0D2MAC8</accession>
<dbReference type="SUPFAM" id="SSF48371">
    <property type="entry name" value="ARM repeat"/>
    <property type="match status" value="1"/>
</dbReference>
<dbReference type="InterPro" id="IPR011989">
    <property type="entry name" value="ARM-like"/>
</dbReference>
<keyword evidence="2" id="KW-0813">Transport</keyword>
<feature type="domain" description="Importin N-terminal" evidence="6">
    <location>
        <begin position="22"/>
        <end position="87"/>
    </location>
</feature>
<dbReference type="GO" id="GO:0006606">
    <property type="term" value="P:protein import into nucleus"/>
    <property type="evidence" value="ECO:0007669"/>
    <property type="project" value="InterPro"/>
</dbReference>
<dbReference type="RefSeq" id="XP_013891350.1">
    <property type="nucleotide sequence ID" value="XM_014035896.1"/>
</dbReference>
<dbReference type="PROSITE" id="PS50166">
    <property type="entry name" value="IMPORTIN_B_NT"/>
    <property type="match status" value="1"/>
</dbReference>
<organism evidence="7 8">
    <name type="scientific">Monoraphidium neglectum</name>
    <dbReference type="NCBI Taxonomy" id="145388"/>
    <lineage>
        <taxon>Eukaryota</taxon>
        <taxon>Viridiplantae</taxon>
        <taxon>Chlorophyta</taxon>
        <taxon>core chlorophytes</taxon>
        <taxon>Chlorophyceae</taxon>
        <taxon>CS clade</taxon>
        <taxon>Sphaeropleales</taxon>
        <taxon>Selenastraceae</taxon>
        <taxon>Monoraphidium</taxon>
    </lineage>
</organism>
<sequence>MADLDAMLAACLGFDNQARKAAEKALKQLSGHADYVPELCKRLEAADAQVRQLAAVLVRKAVSKHFPKLPPEAQARIRALLLQRVVQEPLHSVRRAIADVAGAVARIAVPLNQWPAG</sequence>
<dbReference type="Pfam" id="PF03810">
    <property type="entry name" value="IBN_N"/>
    <property type="match status" value="1"/>
</dbReference>
<dbReference type="EMBL" id="KK105727">
    <property type="protein sequence ID" value="KIY92330.1"/>
    <property type="molecule type" value="Genomic_DNA"/>
</dbReference>
<evidence type="ECO:0000256" key="4">
    <source>
        <dbReference type="ARBA" id="ARBA00022737"/>
    </source>
</evidence>
<dbReference type="GO" id="GO:0005737">
    <property type="term" value="C:cytoplasm"/>
    <property type="evidence" value="ECO:0007669"/>
    <property type="project" value="UniProtKB-SubCell"/>
</dbReference>
<evidence type="ECO:0000256" key="2">
    <source>
        <dbReference type="ARBA" id="ARBA00022448"/>
    </source>
</evidence>
<dbReference type="PANTHER" id="PTHR10527">
    <property type="entry name" value="IMPORTIN BETA"/>
    <property type="match status" value="1"/>
</dbReference>
<dbReference type="Gene3D" id="1.25.10.10">
    <property type="entry name" value="Leucine-rich Repeat Variant"/>
    <property type="match status" value="1"/>
</dbReference>
<dbReference type="InterPro" id="IPR016024">
    <property type="entry name" value="ARM-type_fold"/>
</dbReference>
<evidence type="ECO:0000259" key="6">
    <source>
        <dbReference type="PROSITE" id="PS50166"/>
    </source>
</evidence>
<evidence type="ECO:0000313" key="8">
    <source>
        <dbReference type="Proteomes" id="UP000054498"/>
    </source>
</evidence>
<dbReference type="AlphaFoldDB" id="A0A0D2MAC8"/>
<keyword evidence="3" id="KW-0963">Cytoplasm</keyword>
<dbReference type="InterPro" id="IPR001494">
    <property type="entry name" value="Importin-beta_N"/>
</dbReference>
<evidence type="ECO:0000313" key="7">
    <source>
        <dbReference type="EMBL" id="KIY92330.1"/>
    </source>
</evidence>
<dbReference type="GeneID" id="25733314"/>
<protein>
    <recommendedName>
        <fullName evidence="6">Importin N-terminal domain-containing protein</fullName>
    </recommendedName>
</protein>
<evidence type="ECO:0000256" key="1">
    <source>
        <dbReference type="ARBA" id="ARBA00004496"/>
    </source>
</evidence>
<comment type="subcellular location">
    <subcellularLocation>
        <location evidence="1">Cytoplasm</location>
    </subcellularLocation>
</comment>
<evidence type="ECO:0000256" key="3">
    <source>
        <dbReference type="ARBA" id="ARBA00022490"/>
    </source>
</evidence>
<keyword evidence="8" id="KW-1185">Reference proteome</keyword>
<dbReference type="GO" id="GO:0031267">
    <property type="term" value="F:small GTPase binding"/>
    <property type="evidence" value="ECO:0007669"/>
    <property type="project" value="InterPro"/>
</dbReference>
<reference evidence="7 8" key="1">
    <citation type="journal article" date="2013" name="BMC Genomics">
        <title>Reconstruction of the lipid metabolism for the microalga Monoraphidium neglectum from its genome sequence reveals characteristics suitable for biofuel production.</title>
        <authorList>
            <person name="Bogen C."/>
            <person name="Al-Dilaimi A."/>
            <person name="Albersmeier A."/>
            <person name="Wichmann J."/>
            <person name="Grundmann M."/>
            <person name="Rupp O."/>
            <person name="Lauersen K.J."/>
            <person name="Blifernez-Klassen O."/>
            <person name="Kalinowski J."/>
            <person name="Goesmann A."/>
            <person name="Mussgnug J.H."/>
            <person name="Kruse O."/>
        </authorList>
    </citation>
    <scope>NUCLEOTIDE SEQUENCE [LARGE SCALE GENOMIC DNA]</scope>
    <source>
        <strain evidence="7 8">SAG 48.87</strain>
    </source>
</reference>